<keyword evidence="2" id="KW-1185">Reference proteome</keyword>
<organism evidence="1 2">
    <name type="scientific">Solirubrobacter deserti</name>
    <dbReference type="NCBI Taxonomy" id="2282478"/>
    <lineage>
        <taxon>Bacteria</taxon>
        <taxon>Bacillati</taxon>
        <taxon>Actinomycetota</taxon>
        <taxon>Thermoleophilia</taxon>
        <taxon>Solirubrobacterales</taxon>
        <taxon>Solirubrobacteraceae</taxon>
        <taxon>Solirubrobacter</taxon>
    </lineage>
</organism>
<dbReference type="PANTHER" id="PTHR43857">
    <property type="entry name" value="BLR7761 PROTEIN"/>
    <property type="match status" value="1"/>
</dbReference>
<dbReference type="Proteomes" id="UP001147700">
    <property type="component" value="Unassembled WGS sequence"/>
</dbReference>
<dbReference type="InterPro" id="IPR006175">
    <property type="entry name" value="YjgF/YER057c/UK114"/>
</dbReference>
<evidence type="ECO:0000313" key="2">
    <source>
        <dbReference type="Proteomes" id="UP001147700"/>
    </source>
</evidence>
<comment type="caution">
    <text evidence="1">The sequence shown here is derived from an EMBL/GenBank/DDBJ whole genome shotgun (WGS) entry which is preliminary data.</text>
</comment>
<sequence length="128" mass="13227">MTMTRVPSPSPYAPTIGFSAAVRAGDWVFVSGMTAVSGDGEVVGADDPAEQTREVVRKLAAALEAAGAGLGDVVRTRIYLVHPSDWEAVGTVHGEAFGEASPAASMLVTGLLDPRMRVEIEAVAYAPA</sequence>
<protein>
    <submittedName>
        <fullName evidence="1">Rid family hydrolase</fullName>
    </submittedName>
</protein>
<gene>
    <name evidence="1" type="ORF">OJ962_26755</name>
</gene>
<keyword evidence="1" id="KW-0378">Hydrolase</keyword>
<dbReference type="GO" id="GO:0016787">
    <property type="term" value="F:hydrolase activity"/>
    <property type="evidence" value="ECO:0007669"/>
    <property type="project" value="UniProtKB-KW"/>
</dbReference>
<dbReference type="InterPro" id="IPR035959">
    <property type="entry name" value="RutC-like_sf"/>
</dbReference>
<evidence type="ECO:0000313" key="1">
    <source>
        <dbReference type="EMBL" id="MDA0141127.1"/>
    </source>
</evidence>
<dbReference type="SUPFAM" id="SSF55298">
    <property type="entry name" value="YjgF-like"/>
    <property type="match status" value="1"/>
</dbReference>
<name>A0ABT4RRC5_9ACTN</name>
<dbReference type="EMBL" id="JAPCID010000050">
    <property type="protein sequence ID" value="MDA0141127.1"/>
    <property type="molecule type" value="Genomic_DNA"/>
</dbReference>
<reference evidence="1" key="1">
    <citation type="submission" date="2022-10" db="EMBL/GenBank/DDBJ databases">
        <title>The WGS of Solirubrobacter sp. CPCC 204708.</title>
        <authorList>
            <person name="Jiang Z."/>
        </authorList>
    </citation>
    <scope>NUCLEOTIDE SEQUENCE</scope>
    <source>
        <strain evidence="1">CPCC 204708</strain>
    </source>
</reference>
<accession>A0ABT4RRC5</accession>
<dbReference type="PANTHER" id="PTHR43857:SF1">
    <property type="entry name" value="YJGH FAMILY PROTEIN"/>
    <property type="match status" value="1"/>
</dbReference>
<dbReference type="Pfam" id="PF01042">
    <property type="entry name" value="Ribonuc_L-PSP"/>
    <property type="match status" value="1"/>
</dbReference>
<dbReference type="RefSeq" id="WP_202952498.1">
    <property type="nucleotide sequence ID" value="NZ_JAPCID010000050.1"/>
</dbReference>
<proteinExistence type="predicted"/>
<dbReference type="Gene3D" id="3.30.1330.40">
    <property type="entry name" value="RutC-like"/>
    <property type="match status" value="1"/>
</dbReference>